<organism evidence="2 3">
    <name type="scientific">Thermosynechococcus sichuanensis E542</name>
    <dbReference type="NCBI Taxonomy" id="2016101"/>
    <lineage>
        <taxon>Bacteria</taxon>
        <taxon>Bacillati</taxon>
        <taxon>Cyanobacteriota</taxon>
        <taxon>Cyanophyceae</taxon>
        <taxon>Acaryochloridales</taxon>
        <taxon>Thermosynechococcaceae</taxon>
        <taxon>Thermosynechococcus</taxon>
        <taxon>Thermosynechococcus sichuanensis</taxon>
    </lineage>
</organism>
<reference evidence="3" key="1">
    <citation type="submission" date="2018-09" db="EMBL/GenBank/DDBJ databases">
        <title>Complete genome sequence of thermophilic cyanobacteria strain Thermosynechococcus elongatus PKUAC-SCTE542.</title>
        <authorList>
            <person name="Liang Y."/>
            <person name="Tang J."/>
            <person name="Daroch M."/>
        </authorList>
    </citation>
    <scope>NUCLEOTIDE SEQUENCE [LARGE SCALE GENOMIC DNA]</scope>
    <source>
        <strain evidence="3">E542</strain>
    </source>
</reference>
<dbReference type="AlphaFoldDB" id="A0A3B7M9D3"/>
<name>A0A3B7M9D3_9CYAN</name>
<sequence>MKGWQVYWQRAIAFVLSIVLLWSVGDTAAAKSSGSLAEVAAPVAIEDMKDWFDRYEPRLQILAPEANQTLQSRNVTVKLSVQGLRLFQDQRTGLGPHVEVVLDDLPSRSVYDLSTPIEFTNLEPGTHLLRAFVVYPWGESLKNPLAYAQTTFHLYTADEDTRSASLPLITYNQPSGTYGAEPVLLDFYLSNLPLDQHFNNEKVWQVRCTINGQSFTVDRWQAYYLTGLQAGDNWVRLELLDGNGQRIPSPYNPITRLVTYQPNGKDVLSRLLRGELAAKNLQSSLSPDLPSNLPPEPTPEPTPVVEEPASAPEVPVAQESAPAPTAEEVEEVPPTPEPPEETPVAPEPAPEPTATLKAEKETLPPAPPPQKPFWQRLNPFKKAESPTRSVLVSPRVKPSPSVDEPTPAVTEPDTAPTPEDLPQLEEPTTPQE</sequence>
<feature type="compositionally biased region" description="Pro residues" evidence="1">
    <location>
        <begin position="292"/>
        <end position="302"/>
    </location>
</feature>
<dbReference type="RefSeq" id="WP_181495495.1">
    <property type="nucleotide sequence ID" value="NZ_CP032152.1"/>
</dbReference>
<evidence type="ECO:0000256" key="1">
    <source>
        <dbReference type="SAM" id="MobiDB-lite"/>
    </source>
</evidence>
<accession>A0A3B7M9D3</accession>
<evidence type="ECO:0000313" key="2">
    <source>
        <dbReference type="EMBL" id="AXY67227.1"/>
    </source>
</evidence>
<feature type="compositionally biased region" description="Low complexity" evidence="1">
    <location>
        <begin position="303"/>
        <end position="326"/>
    </location>
</feature>
<keyword evidence="3" id="KW-1185">Reference proteome</keyword>
<evidence type="ECO:0008006" key="4">
    <source>
        <dbReference type="Google" id="ProtNLM"/>
    </source>
</evidence>
<dbReference type="KEGG" id="tsq:D3A95_00725"/>
<gene>
    <name evidence="2" type="ORF">D3A95_00725</name>
</gene>
<protein>
    <recommendedName>
        <fullName evidence="4">FHA domain containing protein</fullName>
    </recommendedName>
</protein>
<dbReference type="Proteomes" id="UP000261812">
    <property type="component" value="Chromosome"/>
</dbReference>
<feature type="region of interest" description="Disordered" evidence="1">
    <location>
        <begin position="282"/>
        <end position="432"/>
    </location>
</feature>
<evidence type="ECO:0000313" key="3">
    <source>
        <dbReference type="Proteomes" id="UP000261812"/>
    </source>
</evidence>
<proteinExistence type="predicted"/>
<dbReference type="EMBL" id="CP032152">
    <property type="protein sequence ID" value="AXY67227.1"/>
    <property type="molecule type" value="Genomic_DNA"/>
</dbReference>